<evidence type="ECO:0000313" key="2">
    <source>
        <dbReference type="Proteomes" id="UP000828390"/>
    </source>
</evidence>
<dbReference type="EMBL" id="JAIWYP010000007">
    <property type="protein sequence ID" value="KAH3791483.1"/>
    <property type="molecule type" value="Genomic_DNA"/>
</dbReference>
<gene>
    <name evidence="1" type="ORF">DPMN_144969</name>
</gene>
<comment type="caution">
    <text evidence="1">The sequence shown here is derived from an EMBL/GenBank/DDBJ whole genome shotgun (WGS) entry which is preliminary data.</text>
</comment>
<reference evidence="1" key="2">
    <citation type="submission" date="2020-11" db="EMBL/GenBank/DDBJ databases">
        <authorList>
            <person name="McCartney M.A."/>
            <person name="Auch B."/>
            <person name="Kono T."/>
            <person name="Mallez S."/>
            <person name="Becker A."/>
            <person name="Gohl D.M."/>
            <person name="Silverstein K.A.T."/>
            <person name="Koren S."/>
            <person name="Bechman K.B."/>
            <person name="Herman A."/>
            <person name="Abrahante J.E."/>
            <person name="Garbe J."/>
        </authorList>
    </citation>
    <scope>NUCLEOTIDE SEQUENCE</scope>
    <source>
        <strain evidence="1">Duluth1</strain>
        <tissue evidence="1">Whole animal</tissue>
    </source>
</reference>
<protein>
    <submittedName>
        <fullName evidence="1">Uncharacterized protein</fullName>
    </submittedName>
</protein>
<evidence type="ECO:0000313" key="1">
    <source>
        <dbReference type="EMBL" id="KAH3791483.1"/>
    </source>
</evidence>
<name>A0A9D4F439_DREPO</name>
<accession>A0A9D4F439</accession>
<dbReference type="Proteomes" id="UP000828390">
    <property type="component" value="Unassembled WGS sequence"/>
</dbReference>
<reference evidence="1" key="1">
    <citation type="journal article" date="2019" name="bioRxiv">
        <title>The Genome of the Zebra Mussel, Dreissena polymorpha: A Resource for Invasive Species Research.</title>
        <authorList>
            <person name="McCartney M.A."/>
            <person name="Auch B."/>
            <person name="Kono T."/>
            <person name="Mallez S."/>
            <person name="Zhang Y."/>
            <person name="Obille A."/>
            <person name="Becker A."/>
            <person name="Abrahante J.E."/>
            <person name="Garbe J."/>
            <person name="Badalamenti J.P."/>
            <person name="Herman A."/>
            <person name="Mangelson H."/>
            <person name="Liachko I."/>
            <person name="Sullivan S."/>
            <person name="Sone E.D."/>
            <person name="Koren S."/>
            <person name="Silverstein K.A.T."/>
            <person name="Beckman K.B."/>
            <person name="Gohl D.M."/>
        </authorList>
    </citation>
    <scope>NUCLEOTIDE SEQUENCE</scope>
    <source>
        <strain evidence="1">Duluth1</strain>
        <tissue evidence="1">Whole animal</tissue>
    </source>
</reference>
<dbReference type="AlphaFoldDB" id="A0A9D4F439"/>
<sequence>MNGTKPYVKVIMRLNEVVTQQNAVPFVDRISKIRKNIYDRNRIDAKIQSTVSLVFGDVVPVISSEFKQVIKSFPDVTIGVNMYELFGDVIARQLTHAAIRVNTSDFMGGGGITNPPSVKCK</sequence>
<proteinExistence type="predicted"/>
<organism evidence="1 2">
    <name type="scientific">Dreissena polymorpha</name>
    <name type="common">Zebra mussel</name>
    <name type="synonym">Mytilus polymorpha</name>
    <dbReference type="NCBI Taxonomy" id="45954"/>
    <lineage>
        <taxon>Eukaryota</taxon>
        <taxon>Metazoa</taxon>
        <taxon>Spiralia</taxon>
        <taxon>Lophotrochozoa</taxon>
        <taxon>Mollusca</taxon>
        <taxon>Bivalvia</taxon>
        <taxon>Autobranchia</taxon>
        <taxon>Heteroconchia</taxon>
        <taxon>Euheterodonta</taxon>
        <taxon>Imparidentia</taxon>
        <taxon>Neoheterodontei</taxon>
        <taxon>Myida</taxon>
        <taxon>Dreissenoidea</taxon>
        <taxon>Dreissenidae</taxon>
        <taxon>Dreissena</taxon>
    </lineage>
</organism>
<keyword evidence="2" id="KW-1185">Reference proteome</keyword>